<organism evidence="3 4">
    <name type="scientific">Rhizocola hellebori</name>
    <dbReference type="NCBI Taxonomy" id="1392758"/>
    <lineage>
        <taxon>Bacteria</taxon>
        <taxon>Bacillati</taxon>
        <taxon>Actinomycetota</taxon>
        <taxon>Actinomycetes</taxon>
        <taxon>Micromonosporales</taxon>
        <taxon>Micromonosporaceae</taxon>
        <taxon>Rhizocola</taxon>
    </lineage>
</organism>
<feature type="signal peptide" evidence="2">
    <location>
        <begin position="1"/>
        <end position="16"/>
    </location>
</feature>
<proteinExistence type="predicted"/>
<sequence length="140" mass="14335">MLRSVFTAAAAAPALAACDLLDSEPPPPPPPDQLTEFYGQTAALIQTYETAIAATPAAAILVTVRDAHKAHLAALAAIMKPAPSGSPVPASPSTPRGEVRQAEQQARLAAIEACMTAPPNRATLLGEIAAARACHLEVLP</sequence>
<feature type="region of interest" description="Disordered" evidence="1">
    <location>
        <begin position="81"/>
        <end position="102"/>
    </location>
</feature>
<evidence type="ECO:0000256" key="1">
    <source>
        <dbReference type="SAM" id="MobiDB-lite"/>
    </source>
</evidence>
<dbReference type="Proteomes" id="UP000612899">
    <property type="component" value="Unassembled WGS sequence"/>
</dbReference>
<gene>
    <name evidence="3" type="ORF">Rhe02_40690</name>
</gene>
<evidence type="ECO:0000256" key="2">
    <source>
        <dbReference type="SAM" id="SignalP"/>
    </source>
</evidence>
<keyword evidence="4" id="KW-1185">Reference proteome</keyword>
<evidence type="ECO:0000313" key="3">
    <source>
        <dbReference type="EMBL" id="GIH06002.1"/>
    </source>
</evidence>
<comment type="caution">
    <text evidence="3">The sequence shown here is derived from an EMBL/GenBank/DDBJ whole genome shotgun (WGS) entry which is preliminary data.</text>
</comment>
<evidence type="ECO:0000313" key="4">
    <source>
        <dbReference type="Proteomes" id="UP000612899"/>
    </source>
</evidence>
<reference evidence="3" key="1">
    <citation type="submission" date="2021-01" db="EMBL/GenBank/DDBJ databases">
        <title>Whole genome shotgun sequence of Rhizocola hellebori NBRC 109834.</title>
        <authorList>
            <person name="Komaki H."/>
            <person name="Tamura T."/>
        </authorList>
    </citation>
    <scope>NUCLEOTIDE SEQUENCE</scope>
    <source>
        <strain evidence="3">NBRC 109834</strain>
    </source>
</reference>
<keyword evidence="2" id="KW-0732">Signal</keyword>
<protein>
    <submittedName>
        <fullName evidence="3">Uncharacterized protein</fullName>
    </submittedName>
</protein>
<dbReference type="EMBL" id="BONY01000023">
    <property type="protein sequence ID" value="GIH06002.1"/>
    <property type="molecule type" value="Genomic_DNA"/>
</dbReference>
<name>A0A8J3Q9V0_9ACTN</name>
<accession>A0A8J3Q9V0</accession>
<dbReference type="AlphaFoldDB" id="A0A8J3Q9V0"/>
<feature type="chain" id="PRO_5038480703" evidence="2">
    <location>
        <begin position="17"/>
        <end position="140"/>
    </location>
</feature>
<dbReference type="PROSITE" id="PS51257">
    <property type="entry name" value="PROKAR_LIPOPROTEIN"/>
    <property type="match status" value="1"/>
</dbReference>